<evidence type="ECO:0000256" key="4">
    <source>
        <dbReference type="ARBA" id="ARBA00022702"/>
    </source>
</evidence>
<dbReference type="GO" id="GO:0070186">
    <property type="term" value="F:growth hormone activity"/>
    <property type="evidence" value="ECO:0007669"/>
    <property type="project" value="TreeGrafter"/>
</dbReference>
<dbReference type="PANTHER" id="PTHR11417:SF3">
    <property type="entry name" value="SOMATOLACTIN ALPHA ISOFORM X1-RELATED"/>
    <property type="match status" value="1"/>
</dbReference>
<dbReference type="PANTHER" id="PTHR11417">
    <property type="entry name" value="SOMATOTROPIN,PROLACTIN"/>
    <property type="match status" value="1"/>
</dbReference>
<dbReference type="InterPro" id="IPR009079">
    <property type="entry name" value="4_helix_cytokine-like_core"/>
</dbReference>
<proteinExistence type="inferred from homology"/>
<dbReference type="GO" id="GO:0045927">
    <property type="term" value="P:positive regulation of growth"/>
    <property type="evidence" value="ECO:0007669"/>
    <property type="project" value="TreeGrafter"/>
</dbReference>
<reference evidence="8 9" key="1">
    <citation type="journal article" date="2019" name="Mol. Ecol. Resour.">
        <title>Chromosome-level genome assembly of Triplophysa tibetana, a fish adapted to the harsh high-altitude environment of the Tibetan Plateau.</title>
        <authorList>
            <person name="Yang X."/>
            <person name="Liu H."/>
            <person name="Ma Z."/>
            <person name="Zou Y."/>
            <person name="Zou M."/>
            <person name="Mao Y."/>
            <person name="Li X."/>
            <person name="Wang H."/>
            <person name="Chen T."/>
            <person name="Wang W."/>
            <person name="Yang R."/>
        </authorList>
    </citation>
    <scope>NUCLEOTIDE SEQUENCE [LARGE SCALE GENOMIC DNA]</scope>
    <source>
        <strain evidence="8">TTIB1903HZAU</strain>
        <tissue evidence="8">Muscle</tissue>
    </source>
</reference>
<dbReference type="SUPFAM" id="SSF47266">
    <property type="entry name" value="4-helical cytokines"/>
    <property type="match status" value="1"/>
</dbReference>
<dbReference type="Gene3D" id="1.20.1250.10">
    <property type="match status" value="1"/>
</dbReference>
<evidence type="ECO:0000256" key="1">
    <source>
        <dbReference type="ARBA" id="ARBA00004613"/>
    </source>
</evidence>
<sequence>MCFGGRRVIYDRDKSPHLINIDRNQNSKHDHLYLYVPLDCNDGTSCISISPEKLLDRIIQHAELLYRVSEESSTLFEEMFFQFSPSALRNQGGNVCHSKPFPVPNTKIEIQQISSWIEPLLYLQTSLERYADAPGDLVNKTKWVYDKLLSLEQGLVVLIRKMLNEGVLKSSFVFEEALSPHSPEESALRDYNLLACFKKDAHKMETFLKLLKCRQSDTLSCFFH</sequence>
<dbReference type="GO" id="GO:0005131">
    <property type="term" value="F:growth hormone receptor binding"/>
    <property type="evidence" value="ECO:0007669"/>
    <property type="project" value="TreeGrafter"/>
</dbReference>
<evidence type="ECO:0000256" key="3">
    <source>
        <dbReference type="ARBA" id="ARBA00022525"/>
    </source>
</evidence>
<dbReference type="InterPro" id="IPR001400">
    <property type="entry name" value="Somatotropin/Prolactin"/>
</dbReference>
<dbReference type="PRINTS" id="PR00836">
    <property type="entry name" value="SOMATOTROPIN"/>
</dbReference>
<gene>
    <name evidence="8" type="ORF">E1301_Tti006398</name>
</gene>
<evidence type="ECO:0000256" key="6">
    <source>
        <dbReference type="ARBA" id="ARBA00023157"/>
    </source>
</evidence>
<dbReference type="EMBL" id="SOYY01000011">
    <property type="protein sequence ID" value="KAA0714762.1"/>
    <property type="molecule type" value="Genomic_DNA"/>
</dbReference>
<keyword evidence="3" id="KW-0964">Secreted</keyword>
<comment type="similarity">
    <text evidence="2 7">Belongs to the somatotropin/prolactin family.</text>
</comment>
<accession>A0A5A9NY97</accession>
<dbReference type="GO" id="GO:0048513">
    <property type="term" value="P:animal organ development"/>
    <property type="evidence" value="ECO:0007669"/>
    <property type="project" value="TreeGrafter"/>
</dbReference>
<keyword evidence="9" id="KW-1185">Reference proteome</keyword>
<dbReference type="AlphaFoldDB" id="A0A5A9NY97"/>
<organism evidence="8 9">
    <name type="scientific">Triplophysa tibetana</name>
    <dbReference type="NCBI Taxonomy" id="1572043"/>
    <lineage>
        <taxon>Eukaryota</taxon>
        <taxon>Metazoa</taxon>
        <taxon>Chordata</taxon>
        <taxon>Craniata</taxon>
        <taxon>Vertebrata</taxon>
        <taxon>Euteleostomi</taxon>
        <taxon>Actinopterygii</taxon>
        <taxon>Neopterygii</taxon>
        <taxon>Teleostei</taxon>
        <taxon>Ostariophysi</taxon>
        <taxon>Cypriniformes</taxon>
        <taxon>Nemacheilidae</taxon>
        <taxon>Triplophysa</taxon>
    </lineage>
</organism>
<name>A0A5A9NY97_9TELE</name>
<comment type="caution">
    <text evidence="8">The sequence shown here is derived from an EMBL/GenBank/DDBJ whole genome shotgun (WGS) entry which is preliminary data.</text>
</comment>
<evidence type="ECO:0000256" key="7">
    <source>
        <dbReference type="RuleBase" id="RU003618"/>
    </source>
</evidence>
<dbReference type="GO" id="GO:0005615">
    <property type="term" value="C:extracellular space"/>
    <property type="evidence" value="ECO:0007669"/>
    <property type="project" value="TreeGrafter"/>
</dbReference>
<dbReference type="GO" id="GO:0046427">
    <property type="term" value="P:positive regulation of receptor signaling pathway via JAK-STAT"/>
    <property type="evidence" value="ECO:0007669"/>
    <property type="project" value="TreeGrafter"/>
</dbReference>
<evidence type="ECO:0000256" key="5">
    <source>
        <dbReference type="ARBA" id="ARBA00022729"/>
    </source>
</evidence>
<dbReference type="GO" id="GO:0060396">
    <property type="term" value="P:growth hormone receptor signaling pathway"/>
    <property type="evidence" value="ECO:0007669"/>
    <property type="project" value="TreeGrafter"/>
</dbReference>
<keyword evidence="6" id="KW-1015">Disulfide bond</keyword>
<keyword evidence="5" id="KW-0732">Signal</keyword>
<comment type="subcellular location">
    <subcellularLocation>
        <location evidence="1 7">Secreted</location>
    </subcellularLocation>
</comment>
<protein>
    <submittedName>
        <fullName evidence="8">Somatolactin</fullName>
    </submittedName>
</protein>
<keyword evidence="4 7" id="KW-0372">Hormone</keyword>
<evidence type="ECO:0000313" key="9">
    <source>
        <dbReference type="Proteomes" id="UP000324632"/>
    </source>
</evidence>
<dbReference type="InterPro" id="IPR018116">
    <property type="entry name" value="Somatotropin_CS"/>
</dbReference>
<evidence type="ECO:0000256" key="2">
    <source>
        <dbReference type="ARBA" id="ARBA00008474"/>
    </source>
</evidence>
<dbReference type="Pfam" id="PF00103">
    <property type="entry name" value="Hormone_1"/>
    <property type="match status" value="1"/>
</dbReference>
<evidence type="ECO:0000313" key="8">
    <source>
        <dbReference type="EMBL" id="KAA0714762.1"/>
    </source>
</evidence>
<dbReference type="GO" id="GO:0031667">
    <property type="term" value="P:response to nutrient levels"/>
    <property type="evidence" value="ECO:0007669"/>
    <property type="project" value="TreeGrafter"/>
</dbReference>
<dbReference type="Proteomes" id="UP000324632">
    <property type="component" value="Chromosome 11"/>
</dbReference>
<dbReference type="PROSITE" id="PS00338">
    <property type="entry name" value="SOMATOTROPIN_2"/>
    <property type="match status" value="1"/>
</dbReference>